<keyword evidence="3" id="KW-1185">Reference proteome</keyword>
<reference evidence="2 3" key="1">
    <citation type="journal article" date="2015" name="Proc. Natl. Acad. Sci. U.S.A.">
        <title>The resurrection genome of Boea hygrometrica: A blueprint for survival of dehydration.</title>
        <authorList>
            <person name="Xiao L."/>
            <person name="Yang G."/>
            <person name="Zhang L."/>
            <person name="Yang X."/>
            <person name="Zhao S."/>
            <person name="Ji Z."/>
            <person name="Zhou Q."/>
            <person name="Hu M."/>
            <person name="Wang Y."/>
            <person name="Chen M."/>
            <person name="Xu Y."/>
            <person name="Jin H."/>
            <person name="Xiao X."/>
            <person name="Hu G."/>
            <person name="Bao F."/>
            <person name="Hu Y."/>
            <person name="Wan P."/>
            <person name="Li L."/>
            <person name="Deng X."/>
            <person name="Kuang T."/>
            <person name="Xiang C."/>
            <person name="Zhu J.K."/>
            <person name="Oliver M.J."/>
            <person name="He Y."/>
        </authorList>
    </citation>
    <scope>NUCLEOTIDE SEQUENCE [LARGE SCALE GENOMIC DNA]</scope>
    <source>
        <strain evidence="3">cv. XS01</strain>
    </source>
</reference>
<evidence type="ECO:0000313" key="2">
    <source>
        <dbReference type="EMBL" id="KZV28266.1"/>
    </source>
</evidence>
<organism evidence="2 3">
    <name type="scientific">Dorcoceras hygrometricum</name>
    <dbReference type="NCBI Taxonomy" id="472368"/>
    <lineage>
        <taxon>Eukaryota</taxon>
        <taxon>Viridiplantae</taxon>
        <taxon>Streptophyta</taxon>
        <taxon>Embryophyta</taxon>
        <taxon>Tracheophyta</taxon>
        <taxon>Spermatophyta</taxon>
        <taxon>Magnoliopsida</taxon>
        <taxon>eudicotyledons</taxon>
        <taxon>Gunneridae</taxon>
        <taxon>Pentapetalae</taxon>
        <taxon>asterids</taxon>
        <taxon>lamiids</taxon>
        <taxon>Lamiales</taxon>
        <taxon>Gesneriaceae</taxon>
        <taxon>Didymocarpoideae</taxon>
        <taxon>Trichosporeae</taxon>
        <taxon>Loxocarpinae</taxon>
        <taxon>Dorcoceras</taxon>
    </lineage>
</organism>
<evidence type="ECO:0000256" key="1">
    <source>
        <dbReference type="SAM" id="MobiDB-lite"/>
    </source>
</evidence>
<name>A0A2Z7B8Q4_9LAMI</name>
<proteinExistence type="predicted"/>
<evidence type="ECO:0000313" key="3">
    <source>
        <dbReference type="Proteomes" id="UP000250235"/>
    </source>
</evidence>
<feature type="region of interest" description="Disordered" evidence="1">
    <location>
        <begin position="1"/>
        <end position="46"/>
    </location>
</feature>
<dbReference type="EMBL" id="KV010158">
    <property type="protein sequence ID" value="KZV28266.1"/>
    <property type="molecule type" value="Genomic_DNA"/>
</dbReference>
<gene>
    <name evidence="2" type="ORF">F511_20031</name>
</gene>
<dbReference type="AlphaFoldDB" id="A0A2Z7B8Q4"/>
<protein>
    <submittedName>
        <fullName evidence="2">Uncharacterized protein</fullName>
    </submittedName>
</protein>
<dbReference type="Proteomes" id="UP000250235">
    <property type="component" value="Unassembled WGS sequence"/>
</dbReference>
<feature type="compositionally biased region" description="Basic residues" evidence="1">
    <location>
        <begin position="11"/>
        <end position="24"/>
    </location>
</feature>
<accession>A0A2Z7B8Q4</accession>
<sequence>MPATAIASVKPIRRRLHKSKRRRSAPTADDRSLSQQPTAGHAKQLKTMTYRTRHHRCQQLVTQQKHILRNASVDLLYDISSQHKKVDQHVSRSH</sequence>